<keyword evidence="4" id="KW-1185">Reference proteome</keyword>
<dbReference type="OrthoDB" id="4991875at2759"/>
<dbReference type="Proteomes" id="UP000027222">
    <property type="component" value="Unassembled WGS sequence"/>
</dbReference>
<evidence type="ECO:0000256" key="2">
    <source>
        <dbReference type="SAM" id="SignalP"/>
    </source>
</evidence>
<name>A0A067SRV6_GALM3</name>
<evidence type="ECO:0000313" key="4">
    <source>
        <dbReference type="Proteomes" id="UP000027222"/>
    </source>
</evidence>
<sequence>MRPLLITLALAVIGARSQLTTSLYIPGFDPQPISADLIGVGSDGRTTWVLQQGRVAATDTSSYADFFGTATLVEGPNDASLTYANSRAHFTVGERCTFLDSKFAVCTIVAQGNTATQTELLSQVSVQLGGSSTEMALSGSSTSSIITGTASASSTDVVPTALVSNPSQTDTLHTSGRPHSSSSRYGPGLLSFHITALAVILGYGILI</sequence>
<feature type="signal peptide" evidence="2">
    <location>
        <begin position="1"/>
        <end position="17"/>
    </location>
</feature>
<gene>
    <name evidence="3" type="ORF">GALMADRAFT_142148</name>
</gene>
<evidence type="ECO:0000313" key="3">
    <source>
        <dbReference type="EMBL" id="KDR73690.1"/>
    </source>
</evidence>
<evidence type="ECO:0000256" key="1">
    <source>
        <dbReference type="SAM" id="MobiDB-lite"/>
    </source>
</evidence>
<feature type="region of interest" description="Disordered" evidence="1">
    <location>
        <begin position="163"/>
        <end position="183"/>
    </location>
</feature>
<protein>
    <submittedName>
        <fullName evidence="3">Uncharacterized protein</fullName>
    </submittedName>
</protein>
<dbReference type="EMBL" id="KL142385">
    <property type="protein sequence ID" value="KDR73690.1"/>
    <property type="molecule type" value="Genomic_DNA"/>
</dbReference>
<dbReference type="STRING" id="685588.A0A067SRV6"/>
<dbReference type="AlphaFoldDB" id="A0A067SRV6"/>
<reference evidence="4" key="1">
    <citation type="journal article" date="2014" name="Proc. Natl. Acad. Sci. U.S.A.">
        <title>Extensive sampling of basidiomycete genomes demonstrates inadequacy of the white-rot/brown-rot paradigm for wood decay fungi.</title>
        <authorList>
            <person name="Riley R."/>
            <person name="Salamov A.A."/>
            <person name="Brown D.W."/>
            <person name="Nagy L.G."/>
            <person name="Floudas D."/>
            <person name="Held B.W."/>
            <person name="Levasseur A."/>
            <person name="Lombard V."/>
            <person name="Morin E."/>
            <person name="Otillar R."/>
            <person name="Lindquist E.A."/>
            <person name="Sun H."/>
            <person name="LaButti K.M."/>
            <person name="Schmutz J."/>
            <person name="Jabbour D."/>
            <person name="Luo H."/>
            <person name="Baker S.E."/>
            <person name="Pisabarro A.G."/>
            <person name="Walton J.D."/>
            <person name="Blanchette R.A."/>
            <person name="Henrissat B."/>
            <person name="Martin F."/>
            <person name="Cullen D."/>
            <person name="Hibbett D.S."/>
            <person name="Grigoriev I.V."/>
        </authorList>
    </citation>
    <scope>NUCLEOTIDE SEQUENCE [LARGE SCALE GENOMIC DNA]</scope>
    <source>
        <strain evidence="4">CBS 339.88</strain>
    </source>
</reference>
<organism evidence="3 4">
    <name type="scientific">Galerina marginata (strain CBS 339.88)</name>
    <dbReference type="NCBI Taxonomy" id="685588"/>
    <lineage>
        <taxon>Eukaryota</taxon>
        <taxon>Fungi</taxon>
        <taxon>Dikarya</taxon>
        <taxon>Basidiomycota</taxon>
        <taxon>Agaricomycotina</taxon>
        <taxon>Agaricomycetes</taxon>
        <taxon>Agaricomycetidae</taxon>
        <taxon>Agaricales</taxon>
        <taxon>Agaricineae</taxon>
        <taxon>Strophariaceae</taxon>
        <taxon>Galerina</taxon>
    </lineage>
</organism>
<feature type="chain" id="PRO_5001649086" evidence="2">
    <location>
        <begin position="18"/>
        <end position="207"/>
    </location>
</feature>
<keyword evidence="2" id="KW-0732">Signal</keyword>
<proteinExistence type="predicted"/>
<accession>A0A067SRV6</accession>
<dbReference type="HOGENOM" id="CLU_115030_0_0_1"/>